<dbReference type="EMBL" id="FRYK01000002">
    <property type="protein sequence ID" value="SHO72980.1"/>
    <property type="molecule type" value="Genomic_DNA"/>
</dbReference>
<protein>
    <submittedName>
        <fullName evidence="1">Uncharacterized protein</fullName>
    </submittedName>
</protein>
<gene>
    <name evidence="1" type="ORF">SAMN05443547_1329</name>
</gene>
<accession>A0A1M7ZW17</accession>
<name>A0A1M7ZW17_9FLAO</name>
<keyword evidence="2" id="KW-1185">Reference proteome</keyword>
<dbReference type="RefSeq" id="WP_073582701.1">
    <property type="nucleotide sequence ID" value="NZ_CBCSEA010000004.1"/>
</dbReference>
<dbReference type="STRING" id="416016.SAMN05443547_1329"/>
<evidence type="ECO:0000313" key="2">
    <source>
        <dbReference type="Proteomes" id="UP000184611"/>
    </source>
</evidence>
<sequence length="86" mass="9795">MENSDSNTANVPSNSDSLSLNSAICTLQSNSNSDYWLREFIKINQCPQREDALENQLNDLSLVAEKLGLVHASHFIKNYYKFKIEK</sequence>
<evidence type="ECO:0000313" key="1">
    <source>
        <dbReference type="EMBL" id="SHO72980.1"/>
    </source>
</evidence>
<organism evidence="1 2">
    <name type="scientific">Flavobacterium cucumis</name>
    <dbReference type="NCBI Taxonomy" id="416016"/>
    <lineage>
        <taxon>Bacteria</taxon>
        <taxon>Pseudomonadati</taxon>
        <taxon>Bacteroidota</taxon>
        <taxon>Flavobacteriia</taxon>
        <taxon>Flavobacteriales</taxon>
        <taxon>Flavobacteriaceae</taxon>
        <taxon>Flavobacterium</taxon>
    </lineage>
</organism>
<dbReference type="AlphaFoldDB" id="A0A1M7ZW17"/>
<dbReference type="OrthoDB" id="1363369at2"/>
<dbReference type="Proteomes" id="UP000184611">
    <property type="component" value="Unassembled WGS sequence"/>
</dbReference>
<reference evidence="2" key="1">
    <citation type="submission" date="2016-12" db="EMBL/GenBank/DDBJ databases">
        <authorList>
            <person name="Varghese N."/>
            <person name="Submissions S."/>
        </authorList>
    </citation>
    <scope>NUCLEOTIDE SEQUENCE [LARGE SCALE GENOMIC DNA]</scope>
    <source>
        <strain evidence="2">DSM 18830</strain>
    </source>
</reference>
<proteinExistence type="predicted"/>